<keyword evidence="3" id="KW-1185">Reference proteome</keyword>
<gene>
    <name evidence="2" type="ORF">MC378_03760</name>
</gene>
<name>A0A9X1VRM8_9FLAO</name>
<reference evidence="2" key="1">
    <citation type="submission" date="2022-02" db="EMBL/GenBank/DDBJ databases">
        <title>Polaribacter sp. MSW13, isolated from seawater.</title>
        <authorList>
            <person name="Kristyanto S."/>
            <person name="Jung J."/>
            <person name="Jeon C.O."/>
        </authorList>
    </citation>
    <scope>NUCLEOTIDE SEQUENCE</scope>
    <source>
        <strain evidence="2">MSW13</strain>
    </source>
</reference>
<sequence>MKKILLSAAFIAVSFTMTAQVGIGTTTVETSAALEIKASDKALLLPRVANTLAITTPVDGMIVYDISTSCVRFYDKGNWSPCLSPAAAGASATIVLAQIGAEGDDPNTVPSIVTIDQLNQLGLNNVVVANEAAYQAYIDANPDMFANPATKAEVQNMVNTVNIAAIVAASNDPADGTPSIADLTAVGVTGMNPANIAQYEVAINNASPAPTTLAELQAIININEDTLAGLIASAEYPVAGLTEAQFTNAGATGLVTANVAAYEAYTAQAEPKPTTLAGLQAIVDEVNTFVSTNAADVVISTTGAIWANKNLGASQVATSSTDAASYGNHYQWGKAQAFTNAYSTANNVAGPVASAAVAGTNFVTNGTAPYDWITPANDFLWNSGTEANPTKTAADPCPTNYRVPTYTELTYEKANLPTANAAGAFASPLKLPVAGARTSSTGALNYVGTYGNYWSSTVSGTTARTLNFNSSTATMTSTNRAYGFSVRCIKE</sequence>
<keyword evidence="1" id="KW-0732">Signal</keyword>
<dbReference type="AlphaFoldDB" id="A0A9X1VRM8"/>
<dbReference type="Proteomes" id="UP001139369">
    <property type="component" value="Unassembled WGS sequence"/>
</dbReference>
<evidence type="ECO:0000313" key="2">
    <source>
        <dbReference type="EMBL" id="MCI2228271.1"/>
    </source>
</evidence>
<evidence type="ECO:0000256" key="1">
    <source>
        <dbReference type="SAM" id="SignalP"/>
    </source>
</evidence>
<dbReference type="EMBL" id="JAKQYM010000002">
    <property type="protein sequence ID" value="MCI2228271.1"/>
    <property type="molecule type" value="Genomic_DNA"/>
</dbReference>
<feature type="chain" id="PRO_5040950740" evidence="1">
    <location>
        <begin position="20"/>
        <end position="491"/>
    </location>
</feature>
<feature type="signal peptide" evidence="1">
    <location>
        <begin position="1"/>
        <end position="19"/>
    </location>
</feature>
<accession>A0A9X1VRM8</accession>
<comment type="caution">
    <text evidence="2">The sequence shown here is derived from an EMBL/GenBank/DDBJ whole genome shotgun (WGS) entry which is preliminary data.</text>
</comment>
<protein>
    <submittedName>
        <fullName evidence="2">Fibrobacter succinogenes major paralogous domain-containing protein</fullName>
    </submittedName>
</protein>
<proteinExistence type="predicted"/>
<organism evidence="2 3">
    <name type="scientific">Polaribacter marinus</name>
    <dbReference type="NCBI Taxonomy" id="2916838"/>
    <lineage>
        <taxon>Bacteria</taxon>
        <taxon>Pseudomonadati</taxon>
        <taxon>Bacteroidota</taxon>
        <taxon>Flavobacteriia</taxon>
        <taxon>Flavobacteriales</taxon>
        <taxon>Flavobacteriaceae</taxon>
    </lineage>
</organism>
<evidence type="ECO:0000313" key="3">
    <source>
        <dbReference type="Proteomes" id="UP001139369"/>
    </source>
</evidence>
<dbReference type="RefSeq" id="WP_242177387.1">
    <property type="nucleotide sequence ID" value="NZ_JAKQYM010000002.1"/>
</dbReference>